<evidence type="ECO:0000256" key="1">
    <source>
        <dbReference type="ARBA" id="ARBA00022741"/>
    </source>
</evidence>
<evidence type="ECO:0000256" key="3">
    <source>
        <dbReference type="ARBA" id="ARBA00022801"/>
    </source>
</evidence>
<evidence type="ECO:0000259" key="8">
    <source>
        <dbReference type="PROSITE" id="PS51192"/>
    </source>
</evidence>
<dbReference type="Pfam" id="PF00270">
    <property type="entry name" value="DEAD"/>
    <property type="match status" value="1"/>
</dbReference>
<dbReference type="InterPro" id="IPR047112">
    <property type="entry name" value="RecG/Mfd"/>
</dbReference>
<dbReference type="SUPFAM" id="SSF141259">
    <property type="entry name" value="CarD-like"/>
    <property type="match status" value="1"/>
</dbReference>
<evidence type="ECO:0000313" key="11">
    <source>
        <dbReference type="Proteomes" id="UP000781173"/>
    </source>
</evidence>
<name>A0A952AHR5_9BACT</name>
<dbReference type="InterPro" id="IPR036101">
    <property type="entry name" value="CarD-like/TRCF_RID_sf"/>
</dbReference>
<dbReference type="InterPro" id="IPR003711">
    <property type="entry name" value="CarD-like/TRCF_RID"/>
</dbReference>
<keyword evidence="4 10" id="KW-0347">Helicase</keyword>
<comment type="caution">
    <text evidence="10">The sequence shown here is derived from an EMBL/GenBank/DDBJ whole genome shotgun (WGS) entry which is preliminary data.</text>
</comment>
<keyword evidence="2" id="KW-0227">DNA damage</keyword>
<proteinExistence type="predicted"/>
<feature type="domain" description="Helicase ATP-binding" evidence="8">
    <location>
        <begin position="459"/>
        <end position="619"/>
    </location>
</feature>
<dbReference type="SMART" id="SM00490">
    <property type="entry name" value="HELICc"/>
    <property type="match status" value="1"/>
</dbReference>
<dbReference type="GO" id="GO:0003677">
    <property type="term" value="F:DNA binding"/>
    <property type="evidence" value="ECO:0007669"/>
    <property type="project" value="UniProtKB-KW"/>
</dbReference>
<dbReference type="Gene3D" id="2.40.10.170">
    <property type="match status" value="1"/>
</dbReference>
<gene>
    <name evidence="10" type="ORF">H3C67_02820</name>
</gene>
<dbReference type="Pfam" id="PF00271">
    <property type="entry name" value="Helicase_C"/>
    <property type="match status" value="1"/>
</dbReference>
<dbReference type="SUPFAM" id="SSF52540">
    <property type="entry name" value="P-loop containing nucleoside triphosphate hydrolases"/>
    <property type="match status" value="2"/>
</dbReference>
<dbReference type="Gene3D" id="3.40.50.300">
    <property type="entry name" value="P-loop containing nucleotide triphosphate hydrolases"/>
    <property type="match status" value="2"/>
</dbReference>
<dbReference type="SMART" id="SM00487">
    <property type="entry name" value="DEXDc"/>
    <property type="match status" value="1"/>
</dbReference>
<keyword evidence="1" id="KW-0547">Nucleotide-binding</keyword>
<evidence type="ECO:0000256" key="5">
    <source>
        <dbReference type="ARBA" id="ARBA00022840"/>
    </source>
</evidence>
<dbReference type="GO" id="GO:0003678">
    <property type="term" value="F:DNA helicase activity"/>
    <property type="evidence" value="ECO:0007669"/>
    <property type="project" value="TreeGrafter"/>
</dbReference>
<evidence type="ECO:0000256" key="7">
    <source>
        <dbReference type="ARBA" id="ARBA00023204"/>
    </source>
</evidence>
<feature type="domain" description="Helicase C-terminal" evidence="9">
    <location>
        <begin position="637"/>
        <end position="798"/>
    </location>
</feature>
<evidence type="ECO:0000256" key="4">
    <source>
        <dbReference type="ARBA" id="ARBA00022806"/>
    </source>
</evidence>
<evidence type="ECO:0000256" key="6">
    <source>
        <dbReference type="ARBA" id="ARBA00023125"/>
    </source>
</evidence>
<dbReference type="AlphaFoldDB" id="A0A952AHR5"/>
<evidence type="ECO:0000256" key="2">
    <source>
        <dbReference type="ARBA" id="ARBA00022763"/>
    </source>
</evidence>
<dbReference type="Pfam" id="PF02559">
    <property type="entry name" value="CarD_TRCF_RID"/>
    <property type="match status" value="1"/>
</dbReference>
<keyword evidence="6" id="KW-0238">DNA-binding</keyword>
<reference evidence="10" key="1">
    <citation type="journal article" date="2022" name="ISME J.">
        <title>A general approach to explore prokaryotic protein glycosylation reveals the unique surface layer modulation of an anammox bacterium.</title>
        <authorList>
            <person name="Pabst M."/>
            <person name="Grouzdev D.S."/>
            <person name="Lawson C.E."/>
            <person name="Kleikamp H.B.C."/>
            <person name="de Ram C."/>
            <person name="Louwen R."/>
            <person name="Lin Y.M."/>
            <person name="Lucker S."/>
            <person name="van Loosdrecht M.C.M."/>
            <person name="Laureni M."/>
        </authorList>
    </citation>
    <scope>NUCLEOTIDE SEQUENCE</scope>
    <source>
        <strain evidence="10">BROCD043</strain>
    </source>
</reference>
<dbReference type="EMBL" id="JACFOF010000005">
    <property type="protein sequence ID" value="MBW7953694.1"/>
    <property type="molecule type" value="Genomic_DNA"/>
</dbReference>
<dbReference type="SMART" id="SM01058">
    <property type="entry name" value="CarD_TRCF"/>
    <property type="match status" value="1"/>
</dbReference>
<dbReference type="PROSITE" id="PS51192">
    <property type="entry name" value="HELICASE_ATP_BIND_1"/>
    <property type="match status" value="1"/>
</dbReference>
<dbReference type="PROSITE" id="PS51194">
    <property type="entry name" value="HELICASE_CTER"/>
    <property type="match status" value="1"/>
</dbReference>
<keyword evidence="3" id="KW-0378">Hydrolase</keyword>
<dbReference type="InterPro" id="IPR014001">
    <property type="entry name" value="Helicase_ATP-bd"/>
</dbReference>
<dbReference type="PANTHER" id="PTHR47964">
    <property type="entry name" value="ATP-DEPENDENT DNA HELICASE HOMOLOG RECG, CHLOROPLASTIC"/>
    <property type="match status" value="1"/>
</dbReference>
<dbReference type="CDD" id="cd17991">
    <property type="entry name" value="DEXHc_TRCF"/>
    <property type="match status" value="1"/>
</dbReference>
<evidence type="ECO:0000313" key="10">
    <source>
        <dbReference type="EMBL" id="MBW7953694.1"/>
    </source>
</evidence>
<evidence type="ECO:0000259" key="9">
    <source>
        <dbReference type="PROSITE" id="PS51194"/>
    </source>
</evidence>
<keyword evidence="7" id="KW-0234">DNA repair</keyword>
<accession>A0A952AHR5</accession>
<sequence length="855" mass="97878">MNYYIPFQKHEAYQKLLERIKSIDFERISMPIIEISGMPLALHDDLIGNLNRDIKQSNFYAERDALEIRKYFDSIQKFNCLDTEYSEMLQYCINHNLDLSKRVNQPGEYARVADMLQIWPPGYEHPLRISYFDASPESAYFFDEIYGKQLSAVDEFLLGDLKLIESQALMSSLHIASDYQNVASSLLLFGGDSLDSYNSKSQIQFDFNYPSLYFHRFDLLEKDLAKYEKEGYKIQILTKHADQLPEGLGHYVSNADNELDAGYISERIKSLTLTDRELFGTIFISKRTKQISNTQARKLLAELEGEIEIGNFVVHEDHGIGIYKGIKQEEFKQRIPLGFNEFKVTTIYEDYLLIAYAEGDELYVPLSQIDKITKYIGPDEQTPRVTRLGKTDWHTITKKVKASLIILARELVQHYALRSITKTEAVSTDASKGFIQFMEDFPYQETDDQKRTEKEIYKDLESGKPMNRLLVGDVGFGKTEMAMRAAYKIAESGKQVVVLCPTTVLAAQHQKVFTERFSGTGFKIASLSRFSAKNSQEIIDNVEQGKIDILVGTHRLLTGRVKFKNLGLLIIDEEQKFGVKQKEKLKQMQIGVHVLSMSATPIPRTLSMALSSIQDISLIQTPPEGRKGVNTFVAKLDYQKISEAINNEINRGGQVYYLYNRVRTINSILAKLSKLMPKVRFAIAHGQMTSTSLEKTINDFYNYRYDVLICTTIIENGIDMQNVNTIIIEQAQNFGLGQLYQLRGRVGRGDKQAYAYLFYEGEDINKKDKVEDEEILGEKLLKQKRQHQKYKERLKSIVDFQNLGSGFNLASRDLEIRGAGNLLGKEQHGNISQIGYGLYMQLLAQEIEKLKNNEV</sequence>
<dbReference type="InterPro" id="IPR027417">
    <property type="entry name" value="P-loop_NTPase"/>
</dbReference>
<dbReference type="GO" id="GO:0006281">
    <property type="term" value="P:DNA repair"/>
    <property type="evidence" value="ECO:0007669"/>
    <property type="project" value="UniProtKB-KW"/>
</dbReference>
<dbReference type="PANTHER" id="PTHR47964:SF1">
    <property type="entry name" value="ATP-DEPENDENT DNA HELICASE HOMOLOG RECG, CHLOROPLASTIC"/>
    <property type="match status" value="1"/>
</dbReference>
<keyword evidence="5" id="KW-0067">ATP-binding</keyword>
<dbReference type="Proteomes" id="UP000781173">
    <property type="component" value="Unassembled WGS sequence"/>
</dbReference>
<protein>
    <submittedName>
        <fullName evidence="10">DEAD/DEAH box helicase</fullName>
    </submittedName>
</protein>
<dbReference type="InterPro" id="IPR011545">
    <property type="entry name" value="DEAD/DEAH_box_helicase_dom"/>
</dbReference>
<dbReference type="GO" id="GO:0005524">
    <property type="term" value="F:ATP binding"/>
    <property type="evidence" value="ECO:0007669"/>
    <property type="project" value="UniProtKB-KW"/>
</dbReference>
<organism evidence="10 11">
    <name type="scientific">Candidatus Dojkabacteria bacterium</name>
    <dbReference type="NCBI Taxonomy" id="2099670"/>
    <lineage>
        <taxon>Bacteria</taxon>
        <taxon>Candidatus Dojkabacteria</taxon>
    </lineage>
</organism>
<dbReference type="GO" id="GO:0016787">
    <property type="term" value="F:hydrolase activity"/>
    <property type="evidence" value="ECO:0007669"/>
    <property type="project" value="UniProtKB-KW"/>
</dbReference>
<dbReference type="InterPro" id="IPR001650">
    <property type="entry name" value="Helicase_C-like"/>
</dbReference>